<proteinExistence type="predicted"/>
<dbReference type="PANTHER" id="PTHR32305">
    <property type="match status" value="1"/>
</dbReference>
<dbReference type="InterPro" id="IPR006530">
    <property type="entry name" value="YD"/>
</dbReference>
<evidence type="ECO:0000259" key="3">
    <source>
        <dbReference type="Pfam" id="PF25023"/>
    </source>
</evidence>
<protein>
    <submittedName>
        <fullName evidence="4">DUF6531 domain-containing protein</fullName>
    </submittedName>
</protein>
<accession>A0ABT1EB52</accession>
<dbReference type="NCBIfam" id="TIGR01643">
    <property type="entry name" value="YD_repeat_2x"/>
    <property type="match status" value="10"/>
</dbReference>
<dbReference type="Proteomes" id="UP001523566">
    <property type="component" value="Unassembled WGS sequence"/>
</dbReference>
<dbReference type="InterPro" id="IPR045351">
    <property type="entry name" value="DUF6531"/>
</dbReference>
<dbReference type="InterPro" id="IPR056823">
    <property type="entry name" value="TEN-like_YD-shell"/>
</dbReference>
<dbReference type="Pfam" id="PF20148">
    <property type="entry name" value="DUF6531"/>
    <property type="match status" value="1"/>
</dbReference>
<feature type="domain" description="Teneurin-like YD-shell" evidence="3">
    <location>
        <begin position="271"/>
        <end position="429"/>
    </location>
</feature>
<dbReference type="Pfam" id="PF05593">
    <property type="entry name" value="RHS_repeat"/>
    <property type="match status" value="2"/>
</dbReference>
<dbReference type="NCBIfam" id="TIGR03696">
    <property type="entry name" value="Rhs_assc_core"/>
    <property type="match status" value="1"/>
</dbReference>
<dbReference type="PANTHER" id="PTHR32305:SF15">
    <property type="entry name" value="PROTEIN RHSA-RELATED"/>
    <property type="match status" value="1"/>
</dbReference>
<gene>
    <name evidence="4" type="ORF">NK125_11640</name>
</gene>
<dbReference type="EMBL" id="JAMZFW010000017">
    <property type="protein sequence ID" value="MCP1103070.1"/>
    <property type="molecule type" value="Genomic_DNA"/>
</dbReference>
<evidence type="ECO:0000313" key="4">
    <source>
        <dbReference type="EMBL" id="MCP1103070.1"/>
    </source>
</evidence>
<name>A0ABT1EB52_9FIRM</name>
<evidence type="ECO:0000313" key="5">
    <source>
        <dbReference type="Proteomes" id="UP001523566"/>
    </source>
</evidence>
<dbReference type="Gene3D" id="2.180.10.10">
    <property type="entry name" value="RHS repeat-associated core"/>
    <property type="match status" value="4"/>
</dbReference>
<reference evidence="4 5" key="1">
    <citation type="journal article" date="2022" name="Genome Biol. Evol.">
        <title>Host diet, physiology and behaviors set the stage for Lachnospiraceae cladogenesis.</title>
        <authorList>
            <person name="Vera-Ponce De Leon A."/>
            <person name="Schneider M."/>
            <person name="Jahnes B.C."/>
            <person name="Sadowski V."/>
            <person name="Camuy-Velez L.A."/>
            <person name="Duan J."/>
            <person name="Sabree Z.L."/>
        </authorList>
    </citation>
    <scope>NUCLEOTIDE SEQUENCE [LARGE SCALE GENOMIC DNA]</scope>
    <source>
        <strain evidence="4 5">PAL113</strain>
    </source>
</reference>
<dbReference type="InterPro" id="IPR031325">
    <property type="entry name" value="RHS_repeat"/>
</dbReference>
<keyword evidence="1" id="KW-0677">Repeat</keyword>
<feature type="domain" description="Teneurin-like YD-shell" evidence="3">
    <location>
        <begin position="1126"/>
        <end position="1396"/>
    </location>
</feature>
<dbReference type="Pfam" id="PF25023">
    <property type="entry name" value="TEN_YD-shell"/>
    <property type="match status" value="5"/>
</dbReference>
<feature type="domain" description="DUF6531" evidence="2">
    <location>
        <begin position="171"/>
        <end position="242"/>
    </location>
</feature>
<organism evidence="4 5">
    <name type="scientific">Aequitasia blattaphilus</name>
    <dbReference type="NCBI Taxonomy" id="2949332"/>
    <lineage>
        <taxon>Bacteria</taxon>
        <taxon>Bacillati</taxon>
        <taxon>Bacillota</taxon>
        <taxon>Clostridia</taxon>
        <taxon>Lachnospirales</taxon>
        <taxon>Lachnospiraceae</taxon>
        <taxon>Aequitasia</taxon>
    </lineage>
</organism>
<dbReference type="InterPro" id="IPR022385">
    <property type="entry name" value="Rhs_assc_core"/>
</dbReference>
<feature type="domain" description="Teneurin-like YD-shell" evidence="3">
    <location>
        <begin position="829"/>
        <end position="970"/>
    </location>
</feature>
<feature type="domain" description="Teneurin-like YD-shell" evidence="3">
    <location>
        <begin position="666"/>
        <end position="751"/>
    </location>
</feature>
<feature type="domain" description="Teneurin-like YD-shell" evidence="3">
    <location>
        <begin position="441"/>
        <end position="563"/>
    </location>
</feature>
<comment type="caution">
    <text evidence="4">The sequence shown here is derived from an EMBL/GenBank/DDBJ whole genome shotgun (WGS) entry which is preliminary data.</text>
</comment>
<dbReference type="RefSeq" id="WP_262066855.1">
    <property type="nucleotide sequence ID" value="NZ_JAMXOD010000017.1"/>
</dbReference>
<evidence type="ECO:0000259" key="2">
    <source>
        <dbReference type="Pfam" id="PF20148"/>
    </source>
</evidence>
<evidence type="ECO:0000256" key="1">
    <source>
        <dbReference type="ARBA" id="ARBA00022737"/>
    </source>
</evidence>
<dbReference type="InterPro" id="IPR050708">
    <property type="entry name" value="T6SS_VgrG/RHS"/>
</dbReference>
<sequence>MDRVFDQDYINETCSQAKSALEEIKDAMEYVRELAGEVEAVIGRVPADVRNNNAYTSISGLRQAIDAIDIDSMLHKLDDCRENARLIQRMDTQYAAETKALTQTINQIKERAASMGEFLVTTSLNSPDFMAKFDVEQRKWNQVMEDADAALDTILSNVKGAETISAIFSKDPVNLSTGNFIYDKTDLEIQNPVPFTFRRFYNSINRRKGSLGRDWNHNYEVRLLFEGEEVILLLEEGKEERFLLQEGKEKLFSIYHSKGELSKSGDTYIYEKKGGMKYFFDGKGRCQKVENQKGLLFQYTYAGESLSVAKVEKETGEYFAFTYEQDGYLQTVSDHNQRTVTYEIEKGLLKNVVSPKGNQYRYEYDSKRKLQKVINPRGITLVENTFDEGNRTIHQAFPDEGSMSYDYDDEKRKVTLTERNGSQVSYYHDEKFRDIRHVYHNGEEKFTYNQLNQKTSVTDKLGRKTQYNYDEKGNLTRIINPLGLKTEITYNEKNLPTSLRIGGQEKFRNRYDETGNLIQTIDALGNRQLFQYEKPGLPQKIQMPNGGEITLCYDKRGNILRIVEADGDTTEYAYDCQNRVIATKDAFGNTTKYTYDAEDNLLEVENAKGEKRHYEYNQGNKVTQICDFDKTILKREYNELGKPCKIIDQEGRETLLHYDRMWNLARVTEANGAKTTYVYNEDNLLGRVRNGNGEAIRYTYDPVGNRTSIKDEEGNQTFFAYDALNRLVEVKDEKGVKESYAYDGEGNLIEVRDALGLSLTLTYDAMGNLIREEGREGEKREYTYNANGVITEIWDEAGGVTKYDYTLGGKLREVSYPDQTKEIYTYNQVGEVETYTNRKEYVYTYYYDCLHQLIKIEGAQGETRAYTYDAVGNLTGFTDEEGNATTYRYSPSGQLVGVVDALGHETTYTYDAVGRLESVPGTTYQRDLMGNITKVIDGVGNEESYHYDSRGLLLSKVDQEGYLTSYAYNREGDLQKITYEDGKEVKLSYDALRHLKEIEDWGGITRIENDTRGRAKKVTYPDGKEVSYTYGPSGERRSIRYPDGKEVFYSYDKSLRLKGLKSEEQELTYAYDQRGNLIEKKSNLGFATSYAYNQKGQMESLVHQKGEEVLDSYTYAYNQMGLKSKVHKNEEELSYTYDPIGRLLGVEKAGNKIREYAYDHLSNRIRKIQENQKTEYTYNSQNQLIKETDGVLEKEYAYDKRGNLKAITENNQLTHQYTFGAMNRLEKAQNFTLNQSAAYLYNGLGHRVGKRVGEKEVLDILDLTKDYHNLLERSEGEEHTSFTWDFQVVSGRKKEESFFYFQDDLGSPIHLLSSNGQEDVYQYDEFGNQMMNQESSIPQPFTYTGYQMDSIAGTYYAQAREYQPQVGRFISEDVIKGNGINPVTMNQYTYCWNRPMDLVDRDGKMPDGLTHDDIIMFYEHPEYLVPYSIEGNGPGGYDDDVLYHSDVKGPSLKIKPSTVDIGKEVKKDSTIGLNIISVDGGIGKVSYKDNKGLLQSILELEVVHGGANIGINTKNVGAKLYGTLVSLRGKVLALEVLDKRIYIGADLDLFSVGIKASLDIKKKEFTMGASEGVGFAINITWEERGQVNDECEVD</sequence>
<keyword evidence="5" id="KW-1185">Reference proteome</keyword>